<evidence type="ECO:0000256" key="5">
    <source>
        <dbReference type="ARBA" id="ARBA00038359"/>
    </source>
</evidence>
<keyword evidence="3 7" id="KW-1133">Transmembrane helix</keyword>
<dbReference type="PANTHER" id="PTHR33048:SF96">
    <property type="entry name" value="INTEGRAL MEMBRANE PROTEIN"/>
    <property type="match status" value="1"/>
</dbReference>
<dbReference type="InterPro" id="IPR052337">
    <property type="entry name" value="SAT4-like"/>
</dbReference>
<comment type="similarity">
    <text evidence="5">Belongs to the SAT4 family.</text>
</comment>
<feature type="transmembrane region" description="Helical" evidence="7">
    <location>
        <begin position="161"/>
        <end position="189"/>
    </location>
</feature>
<organism evidence="9 10">
    <name type="scientific">Melanomma pulvis-pyrius CBS 109.77</name>
    <dbReference type="NCBI Taxonomy" id="1314802"/>
    <lineage>
        <taxon>Eukaryota</taxon>
        <taxon>Fungi</taxon>
        <taxon>Dikarya</taxon>
        <taxon>Ascomycota</taxon>
        <taxon>Pezizomycotina</taxon>
        <taxon>Dothideomycetes</taxon>
        <taxon>Pleosporomycetidae</taxon>
        <taxon>Pleosporales</taxon>
        <taxon>Melanommataceae</taxon>
        <taxon>Melanomma</taxon>
    </lineage>
</organism>
<evidence type="ECO:0000313" key="9">
    <source>
        <dbReference type="EMBL" id="KAF2786271.1"/>
    </source>
</evidence>
<proteinExistence type="inferred from homology"/>
<dbReference type="Pfam" id="PF20684">
    <property type="entry name" value="Fung_rhodopsin"/>
    <property type="match status" value="1"/>
</dbReference>
<keyword evidence="10" id="KW-1185">Reference proteome</keyword>
<feature type="compositionally biased region" description="Polar residues" evidence="6">
    <location>
        <begin position="293"/>
        <end position="302"/>
    </location>
</feature>
<evidence type="ECO:0000259" key="8">
    <source>
        <dbReference type="Pfam" id="PF20684"/>
    </source>
</evidence>
<dbReference type="GO" id="GO:0016020">
    <property type="term" value="C:membrane"/>
    <property type="evidence" value="ECO:0007669"/>
    <property type="project" value="UniProtKB-SubCell"/>
</dbReference>
<reference evidence="9" key="1">
    <citation type="journal article" date="2020" name="Stud. Mycol.">
        <title>101 Dothideomycetes genomes: a test case for predicting lifestyles and emergence of pathogens.</title>
        <authorList>
            <person name="Haridas S."/>
            <person name="Albert R."/>
            <person name="Binder M."/>
            <person name="Bloem J."/>
            <person name="Labutti K."/>
            <person name="Salamov A."/>
            <person name="Andreopoulos B."/>
            <person name="Baker S."/>
            <person name="Barry K."/>
            <person name="Bills G."/>
            <person name="Bluhm B."/>
            <person name="Cannon C."/>
            <person name="Castanera R."/>
            <person name="Culley D."/>
            <person name="Daum C."/>
            <person name="Ezra D."/>
            <person name="Gonzalez J."/>
            <person name="Henrissat B."/>
            <person name="Kuo A."/>
            <person name="Liang C."/>
            <person name="Lipzen A."/>
            <person name="Lutzoni F."/>
            <person name="Magnuson J."/>
            <person name="Mondo S."/>
            <person name="Nolan M."/>
            <person name="Ohm R."/>
            <person name="Pangilinan J."/>
            <person name="Park H.-J."/>
            <person name="Ramirez L."/>
            <person name="Alfaro M."/>
            <person name="Sun H."/>
            <person name="Tritt A."/>
            <person name="Yoshinaga Y."/>
            <person name="Zwiers L.-H."/>
            <person name="Turgeon B."/>
            <person name="Goodwin S."/>
            <person name="Spatafora J."/>
            <person name="Crous P."/>
            <person name="Grigoriev I."/>
        </authorList>
    </citation>
    <scope>NUCLEOTIDE SEQUENCE</scope>
    <source>
        <strain evidence="9">CBS 109.77</strain>
    </source>
</reference>
<feature type="transmembrane region" description="Helical" evidence="7">
    <location>
        <begin position="201"/>
        <end position="223"/>
    </location>
</feature>
<accession>A0A6A6WQS8</accession>
<dbReference type="EMBL" id="MU002502">
    <property type="protein sequence ID" value="KAF2786271.1"/>
    <property type="molecule type" value="Genomic_DNA"/>
</dbReference>
<evidence type="ECO:0000256" key="7">
    <source>
        <dbReference type="SAM" id="Phobius"/>
    </source>
</evidence>
<feature type="transmembrane region" description="Helical" evidence="7">
    <location>
        <begin position="120"/>
        <end position="141"/>
    </location>
</feature>
<sequence length="395" mass="44796">MVENRGPELRAVCVTFVSMAFVATALRVYVRLRIVRSFGWDDAWMVCATLAHIMFAVCAIAGVHYGTGRHFEDLTEEGIYKALRYWWLCYIAYCLSMIAAKISISLFLLRITILKLQRRIIYTVMCLSVFTGIVFFLVTLFQCKPVSYFWNRNQPGKCVNVYVIIGLTYFYSVINAICDFTFGLMPVWLVWGLNMRRSEKLALIPIMSMACVASTAVVVRMAYVMDFRSSEFLYDTVDIAIWSDTEQGLAITAASLATLRPLYRAIVKRLGLSKHSTNRISTNPLQEGKETPYTPSGFSSGQNRKKRSGPFSLMTFTRNDGAEEEEYGLENCKPVKLRDDLVGHGNAQGRPKSEEGFTSWRIQVGEGSEEELNNIGGITRHTDVYMSSEVDRRKM</sequence>
<evidence type="ECO:0000256" key="3">
    <source>
        <dbReference type="ARBA" id="ARBA00022989"/>
    </source>
</evidence>
<dbReference type="Proteomes" id="UP000799757">
    <property type="component" value="Unassembled WGS sequence"/>
</dbReference>
<keyword evidence="4 7" id="KW-0472">Membrane</keyword>
<dbReference type="PANTHER" id="PTHR33048">
    <property type="entry name" value="PTH11-LIKE INTEGRAL MEMBRANE PROTEIN (AFU_ORTHOLOGUE AFUA_5G11245)"/>
    <property type="match status" value="1"/>
</dbReference>
<protein>
    <recommendedName>
        <fullName evidence="8">Rhodopsin domain-containing protein</fullName>
    </recommendedName>
</protein>
<dbReference type="InterPro" id="IPR049326">
    <property type="entry name" value="Rhodopsin_dom_fungi"/>
</dbReference>
<evidence type="ECO:0000256" key="6">
    <source>
        <dbReference type="SAM" id="MobiDB-lite"/>
    </source>
</evidence>
<dbReference type="OrthoDB" id="3923077at2759"/>
<evidence type="ECO:0000256" key="1">
    <source>
        <dbReference type="ARBA" id="ARBA00004141"/>
    </source>
</evidence>
<gene>
    <name evidence="9" type="ORF">K505DRAFT_380377</name>
</gene>
<feature type="non-terminal residue" evidence="9">
    <location>
        <position position="1"/>
    </location>
</feature>
<dbReference type="AlphaFoldDB" id="A0A6A6WQS8"/>
<evidence type="ECO:0000313" key="10">
    <source>
        <dbReference type="Proteomes" id="UP000799757"/>
    </source>
</evidence>
<comment type="subcellular location">
    <subcellularLocation>
        <location evidence="1">Membrane</location>
        <topology evidence="1">Multi-pass membrane protein</topology>
    </subcellularLocation>
</comment>
<feature type="transmembrane region" description="Helical" evidence="7">
    <location>
        <begin position="42"/>
        <end position="65"/>
    </location>
</feature>
<feature type="transmembrane region" description="Helical" evidence="7">
    <location>
        <begin position="85"/>
        <end position="108"/>
    </location>
</feature>
<feature type="region of interest" description="Disordered" evidence="6">
    <location>
        <begin position="278"/>
        <end position="313"/>
    </location>
</feature>
<keyword evidence="2 7" id="KW-0812">Transmembrane</keyword>
<evidence type="ECO:0000256" key="4">
    <source>
        <dbReference type="ARBA" id="ARBA00023136"/>
    </source>
</evidence>
<name>A0A6A6WQS8_9PLEO</name>
<feature type="transmembrane region" description="Helical" evidence="7">
    <location>
        <begin position="12"/>
        <end position="30"/>
    </location>
</feature>
<feature type="domain" description="Rhodopsin" evidence="8">
    <location>
        <begin position="26"/>
        <end position="264"/>
    </location>
</feature>
<evidence type="ECO:0000256" key="2">
    <source>
        <dbReference type="ARBA" id="ARBA00022692"/>
    </source>
</evidence>